<dbReference type="NCBIfam" id="TIGR00229">
    <property type="entry name" value="sensory_box"/>
    <property type="match status" value="1"/>
</dbReference>
<dbReference type="PANTHER" id="PTHR41523">
    <property type="entry name" value="TWO-COMPONENT SYSTEM SENSOR PROTEIN"/>
    <property type="match status" value="1"/>
</dbReference>
<evidence type="ECO:0000256" key="5">
    <source>
        <dbReference type="ARBA" id="ARBA00022630"/>
    </source>
</evidence>
<evidence type="ECO:0000256" key="2">
    <source>
        <dbReference type="ARBA" id="ARBA00012438"/>
    </source>
</evidence>
<evidence type="ECO:0000313" key="15">
    <source>
        <dbReference type="Proteomes" id="UP000673383"/>
    </source>
</evidence>
<dbReference type="InterPro" id="IPR011102">
    <property type="entry name" value="Sig_transdc_His_kinase_HWE"/>
</dbReference>
<keyword evidence="10" id="KW-0418">Kinase</keyword>
<dbReference type="EMBL" id="JAFICZ010000001">
    <property type="protein sequence ID" value="MBP1294212.1"/>
    <property type="molecule type" value="Genomic_DNA"/>
</dbReference>
<keyword evidence="9" id="KW-0547">Nucleotide-binding</keyword>
<keyword evidence="4" id="KW-0597">Phosphoprotein</keyword>
<evidence type="ECO:0000256" key="7">
    <source>
        <dbReference type="ARBA" id="ARBA00022679"/>
    </source>
</evidence>
<dbReference type="GO" id="GO:0004673">
    <property type="term" value="F:protein histidine kinase activity"/>
    <property type="evidence" value="ECO:0007669"/>
    <property type="project" value="UniProtKB-EC"/>
</dbReference>
<name>A0A8I1Y6M5_BRAEL</name>
<evidence type="ECO:0000256" key="9">
    <source>
        <dbReference type="ARBA" id="ARBA00022741"/>
    </source>
</evidence>
<reference evidence="14" key="1">
    <citation type="submission" date="2021-02" db="EMBL/GenBank/DDBJ databases">
        <title>Genomic Encyclopedia of Type Strains, Phase IV (KMG-V): Genome sequencing to study the core and pangenomes of soil and plant-associated prokaryotes.</title>
        <authorList>
            <person name="Whitman W."/>
        </authorList>
    </citation>
    <scope>NUCLEOTIDE SEQUENCE</scope>
    <source>
        <strain evidence="14">USDA 406</strain>
    </source>
</reference>
<feature type="domain" description="PAC" evidence="13">
    <location>
        <begin position="139"/>
        <end position="191"/>
    </location>
</feature>
<dbReference type="InterPro" id="IPR036890">
    <property type="entry name" value="HATPase_C_sf"/>
</dbReference>
<evidence type="ECO:0000256" key="3">
    <source>
        <dbReference type="ARBA" id="ARBA00021740"/>
    </source>
</evidence>
<keyword evidence="12" id="KW-0843">Virulence</keyword>
<evidence type="ECO:0000256" key="1">
    <source>
        <dbReference type="ARBA" id="ARBA00000085"/>
    </source>
</evidence>
<dbReference type="PANTHER" id="PTHR41523:SF8">
    <property type="entry name" value="ETHYLENE RESPONSE SENSOR PROTEIN"/>
    <property type="match status" value="1"/>
</dbReference>
<dbReference type="PROSITE" id="PS50113">
    <property type="entry name" value="PAC"/>
    <property type="match status" value="1"/>
</dbReference>
<dbReference type="Pfam" id="PF08448">
    <property type="entry name" value="PAS_4"/>
    <property type="match status" value="1"/>
</dbReference>
<dbReference type="Pfam" id="PF07536">
    <property type="entry name" value="HWE_HK"/>
    <property type="match status" value="1"/>
</dbReference>
<sequence length="384" mass="41964">MSDLDPEITQILSGSGYSPTSSVPSDAPRSFRRKPVSTSIKVVANAARAALGLRDEEQAFALPVRLFEQLPFAVYVCDRNGLVLRYNRRAAELWGRSPKPGDPNERFCGSYRMFRPDGSLLPHHQCPMADVLRSGISVREQEVHIERPDGLRGIALVDIEAIKDIDGNIVGAVNCFQDITERKRNEAQIVNLAREAEHRTKNILSTVLATVRLSRADTSDDLKQLIEGRIAALAKVHGLFVQSRWAGAELHSLATQELSPYGGGTEGRVRIDGPAVMLEPNTAQTVAISLHELATNAAKYGSLSAAGGHVEITWSRTTDGRLILRWIESGGPPVAPPTHRGFGRSIMENIIAGQLRGEVRFDWDHQGLTCEIVLPLAEVVPPLA</sequence>
<gene>
    <name evidence="14" type="ORF">JOH49_003965</name>
</gene>
<dbReference type="InterPro" id="IPR013656">
    <property type="entry name" value="PAS_4"/>
</dbReference>
<dbReference type="InterPro" id="IPR000014">
    <property type="entry name" value="PAS"/>
</dbReference>
<evidence type="ECO:0000256" key="10">
    <source>
        <dbReference type="ARBA" id="ARBA00022777"/>
    </source>
</evidence>
<dbReference type="SUPFAM" id="SSF55785">
    <property type="entry name" value="PYP-like sensor domain (PAS domain)"/>
    <property type="match status" value="1"/>
</dbReference>
<keyword evidence="11" id="KW-0067">ATP-binding</keyword>
<dbReference type="SUPFAM" id="SSF55874">
    <property type="entry name" value="ATPase domain of HSP90 chaperone/DNA topoisomerase II/histidine kinase"/>
    <property type="match status" value="1"/>
</dbReference>
<keyword evidence="5" id="KW-0285">Flavoprotein</keyword>
<dbReference type="SMART" id="SM00911">
    <property type="entry name" value="HWE_HK"/>
    <property type="match status" value="1"/>
</dbReference>
<dbReference type="CDD" id="cd00130">
    <property type="entry name" value="PAS"/>
    <property type="match status" value="1"/>
</dbReference>
<dbReference type="Gene3D" id="3.30.450.20">
    <property type="entry name" value="PAS domain"/>
    <property type="match status" value="1"/>
</dbReference>
<keyword evidence="7" id="KW-0808">Transferase</keyword>
<evidence type="ECO:0000256" key="4">
    <source>
        <dbReference type="ARBA" id="ARBA00022553"/>
    </source>
</evidence>
<dbReference type="InterPro" id="IPR000700">
    <property type="entry name" value="PAS-assoc_C"/>
</dbReference>
<dbReference type="Gene3D" id="3.30.565.10">
    <property type="entry name" value="Histidine kinase-like ATPase, C-terminal domain"/>
    <property type="match status" value="1"/>
</dbReference>
<keyword evidence="6" id="KW-0288">FMN</keyword>
<evidence type="ECO:0000313" key="14">
    <source>
        <dbReference type="EMBL" id="MBP1294212.1"/>
    </source>
</evidence>
<organism evidence="14 15">
    <name type="scientific">Bradyrhizobium elkanii</name>
    <dbReference type="NCBI Taxonomy" id="29448"/>
    <lineage>
        <taxon>Bacteria</taxon>
        <taxon>Pseudomonadati</taxon>
        <taxon>Pseudomonadota</taxon>
        <taxon>Alphaproteobacteria</taxon>
        <taxon>Hyphomicrobiales</taxon>
        <taxon>Nitrobacteraceae</taxon>
        <taxon>Bradyrhizobium</taxon>
    </lineage>
</organism>
<evidence type="ECO:0000259" key="13">
    <source>
        <dbReference type="PROSITE" id="PS50113"/>
    </source>
</evidence>
<evidence type="ECO:0000256" key="8">
    <source>
        <dbReference type="ARBA" id="ARBA00022737"/>
    </source>
</evidence>
<proteinExistence type="predicted"/>
<comment type="caution">
    <text evidence="14">The sequence shown here is derived from an EMBL/GenBank/DDBJ whole genome shotgun (WGS) entry which is preliminary data.</text>
</comment>
<dbReference type="Proteomes" id="UP000673383">
    <property type="component" value="Unassembled WGS sequence"/>
</dbReference>
<evidence type="ECO:0000256" key="12">
    <source>
        <dbReference type="ARBA" id="ARBA00023026"/>
    </source>
</evidence>
<comment type="catalytic activity">
    <reaction evidence="1">
        <text>ATP + protein L-histidine = ADP + protein N-phospho-L-histidine.</text>
        <dbReference type="EC" id="2.7.13.3"/>
    </reaction>
</comment>
<dbReference type="RefSeq" id="WP_209944200.1">
    <property type="nucleotide sequence ID" value="NZ_JAFICZ010000001.1"/>
</dbReference>
<dbReference type="GO" id="GO:0005524">
    <property type="term" value="F:ATP binding"/>
    <property type="evidence" value="ECO:0007669"/>
    <property type="project" value="UniProtKB-KW"/>
</dbReference>
<protein>
    <recommendedName>
        <fullName evidence="3">Blue-light-activated histidine kinase</fullName>
        <ecNumber evidence="2">2.7.13.3</ecNumber>
    </recommendedName>
</protein>
<dbReference type="EC" id="2.7.13.3" evidence="2"/>
<evidence type="ECO:0000256" key="6">
    <source>
        <dbReference type="ARBA" id="ARBA00022643"/>
    </source>
</evidence>
<evidence type="ECO:0000256" key="11">
    <source>
        <dbReference type="ARBA" id="ARBA00022840"/>
    </source>
</evidence>
<dbReference type="AlphaFoldDB" id="A0A8I1Y6M5"/>
<accession>A0A8I1Y6M5</accession>
<keyword evidence="8" id="KW-0677">Repeat</keyword>
<dbReference type="InterPro" id="IPR035965">
    <property type="entry name" value="PAS-like_dom_sf"/>
</dbReference>